<evidence type="ECO:0000313" key="8">
    <source>
        <dbReference type="Proteomes" id="UP001597509"/>
    </source>
</evidence>
<dbReference type="EMBL" id="JBHUPE010000007">
    <property type="protein sequence ID" value="MFD2905747.1"/>
    <property type="molecule type" value="Genomic_DNA"/>
</dbReference>
<protein>
    <submittedName>
        <fullName evidence="7">Thioredoxin-like domain-containing protein</fullName>
    </submittedName>
</protein>
<dbReference type="PROSITE" id="PS00194">
    <property type="entry name" value="THIOREDOXIN_1"/>
    <property type="match status" value="1"/>
</dbReference>
<dbReference type="PANTHER" id="PTHR42852:SF6">
    <property type="entry name" value="THIOL:DISULFIDE INTERCHANGE PROTEIN DSBE"/>
    <property type="match status" value="1"/>
</dbReference>
<evidence type="ECO:0000256" key="3">
    <source>
        <dbReference type="ARBA" id="ARBA00023157"/>
    </source>
</evidence>
<reference evidence="8" key="1">
    <citation type="journal article" date="2019" name="Int. J. Syst. Evol. Microbiol.">
        <title>The Global Catalogue of Microorganisms (GCM) 10K type strain sequencing project: providing services to taxonomists for standard genome sequencing and annotation.</title>
        <authorList>
            <consortium name="The Broad Institute Genomics Platform"/>
            <consortium name="The Broad Institute Genome Sequencing Center for Infectious Disease"/>
            <person name="Wu L."/>
            <person name="Ma J."/>
        </authorList>
    </citation>
    <scope>NUCLEOTIDE SEQUENCE [LARGE SCALE GENOMIC DNA]</scope>
    <source>
        <strain evidence="8">KCTC 22209</strain>
    </source>
</reference>
<gene>
    <name evidence="7" type="ORF">ACFS6I_17595</name>
</gene>
<accession>A0ABW5Z1J3</accession>
<evidence type="ECO:0000256" key="2">
    <source>
        <dbReference type="ARBA" id="ARBA00022748"/>
    </source>
</evidence>
<dbReference type="InterPro" id="IPR036249">
    <property type="entry name" value="Thioredoxin-like_sf"/>
</dbReference>
<keyword evidence="2" id="KW-0201">Cytochrome c-type biogenesis</keyword>
<comment type="caution">
    <text evidence="7">The sequence shown here is derived from an EMBL/GenBank/DDBJ whole genome shotgun (WGS) entry which is preliminary data.</text>
</comment>
<feature type="signal peptide" evidence="5">
    <location>
        <begin position="1"/>
        <end position="19"/>
    </location>
</feature>
<dbReference type="Pfam" id="PF00578">
    <property type="entry name" value="AhpC-TSA"/>
    <property type="match status" value="1"/>
</dbReference>
<evidence type="ECO:0000256" key="4">
    <source>
        <dbReference type="ARBA" id="ARBA00023284"/>
    </source>
</evidence>
<dbReference type="PANTHER" id="PTHR42852">
    <property type="entry name" value="THIOL:DISULFIDE INTERCHANGE PROTEIN DSBE"/>
    <property type="match status" value="1"/>
</dbReference>
<dbReference type="InterPro" id="IPR000866">
    <property type="entry name" value="AhpC/TSA"/>
</dbReference>
<evidence type="ECO:0000313" key="7">
    <source>
        <dbReference type="EMBL" id="MFD2905747.1"/>
    </source>
</evidence>
<evidence type="ECO:0000256" key="1">
    <source>
        <dbReference type="ARBA" id="ARBA00004196"/>
    </source>
</evidence>
<evidence type="ECO:0000256" key="5">
    <source>
        <dbReference type="SAM" id="SignalP"/>
    </source>
</evidence>
<keyword evidence="5" id="KW-0732">Signal</keyword>
<dbReference type="InterPro" id="IPR025380">
    <property type="entry name" value="DUF4369"/>
</dbReference>
<feature type="domain" description="Thioredoxin" evidence="6">
    <location>
        <begin position="254"/>
        <end position="395"/>
    </location>
</feature>
<dbReference type="InterPro" id="IPR013766">
    <property type="entry name" value="Thioredoxin_domain"/>
</dbReference>
<dbReference type="Gene3D" id="3.40.30.10">
    <property type="entry name" value="Glutaredoxin"/>
    <property type="match status" value="1"/>
</dbReference>
<dbReference type="CDD" id="cd02966">
    <property type="entry name" value="TlpA_like_family"/>
    <property type="match status" value="1"/>
</dbReference>
<keyword evidence="3" id="KW-1015">Disulfide bond</keyword>
<dbReference type="InterPro" id="IPR050553">
    <property type="entry name" value="Thioredoxin_ResA/DsbE_sf"/>
</dbReference>
<comment type="subcellular location">
    <subcellularLocation>
        <location evidence="1">Cell envelope</location>
    </subcellularLocation>
</comment>
<dbReference type="SUPFAM" id="SSF52833">
    <property type="entry name" value="Thioredoxin-like"/>
    <property type="match status" value="1"/>
</dbReference>
<dbReference type="PROSITE" id="PS51352">
    <property type="entry name" value="THIOREDOXIN_2"/>
    <property type="match status" value="1"/>
</dbReference>
<proteinExistence type="predicted"/>
<feature type="chain" id="PRO_5046637386" evidence="5">
    <location>
        <begin position="20"/>
        <end position="395"/>
    </location>
</feature>
<dbReference type="InterPro" id="IPR017937">
    <property type="entry name" value="Thioredoxin_CS"/>
</dbReference>
<evidence type="ECO:0000259" key="6">
    <source>
        <dbReference type="PROSITE" id="PS51352"/>
    </source>
</evidence>
<dbReference type="Pfam" id="PF14289">
    <property type="entry name" value="DUF4369"/>
    <property type="match status" value="1"/>
</dbReference>
<dbReference type="RefSeq" id="WP_380922541.1">
    <property type="nucleotide sequence ID" value="NZ_JBHUPE010000007.1"/>
</dbReference>
<dbReference type="Proteomes" id="UP001597509">
    <property type="component" value="Unassembled WGS sequence"/>
</dbReference>
<sequence>MKKTLLTLALSSMTLLSIAQKQFTLTGKIKGQKANGQLVKLLGGSDQRIIGSAVIKNNTFQIKGEIPEAELIRMTIAPTAKAEESTWKASMFYLDQGRINLTGNIDSLPSFYYRPNLPQVKPVIEGSQAQSLADQLSNLNQNERKEISRLDQAYMSEYYTPSLEEKFNTQRGIAILKEIAPLKKNIFERKWNFIKNNPEARVSLDEASYMIMGYGEDNLSRNQMDELITIFAPYWNGKRAYTDLKEMISKARATAIGSKIIDGPLMDQEGKQVQLLSIFPKDKKYILLEFWASWCGPCRGEIPHLRHTYSEWKDKGFDIVSISLDEKDKDWKKAMSEENMNWNQYNAPAGFDSKIARSYDIQGIPYALLIDNEGRIVKHAMRGASLDQALAELIQ</sequence>
<organism evidence="7 8">
    <name type="scientific">Sphingobacterium anhuiense</name>
    <dbReference type="NCBI Taxonomy" id="493780"/>
    <lineage>
        <taxon>Bacteria</taxon>
        <taxon>Pseudomonadati</taxon>
        <taxon>Bacteroidota</taxon>
        <taxon>Sphingobacteriia</taxon>
        <taxon>Sphingobacteriales</taxon>
        <taxon>Sphingobacteriaceae</taxon>
        <taxon>Sphingobacterium</taxon>
    </lineage>
</organism>
<keyword evidence="8" id="KW-1185">Reference proteome</keyword>
<name>A0ABW5Z1J3_9SPHI</name>
<keyword evidence="4" id="KW-0676">Redox-active center</keyword>